<sequence>MQRLAQELLDAILDCLQDDTESLRNSSLVARAWISTPRRHLFRRIAINSFFAVRYRHNAHSFLELCDSPHRTFRVALQSVVLDINNAELLDKILDALEGTSFTELFFIDYFSENDHPGALTRLGARLPPQVERLSYNSPECATGTDLFFLPASLPNLRSLVVHLALRSIEKPTLYFPPPATASLAHLQTVRLRMSGQHLAQALAWFQATDARVETLDVEIIHYFHNGWGPVAGINAFLQASREWLRHLHLRVSYDDNSDIDELERVRRAADGPVDLSPLTNIRTLHLRSHDLEAVCTALDSLPKELSSIGSVEIATILWPISGDSDDEGESDATCQCDLAALFARLARSMGGAQFSHLLEFALLIPDVFDEESVNAVGRLFPLWKENRALKVGFTHSSDHQEDSWRSVSDLLNRLAKRDDED</sequence>
<name>A0AAD6U0X1_9AGAR</name>
<organism evidence="1 2">
    <name type="scientific">Mycena belliarum</name>
    <dbReference type="NCBI Taxonomy" id="1033014"/>
    <lineage>
        <taxon>Eukaryota</taxon>
        <taxon>Fungi</taxon>
        <taxon>Dikarya</taxon>
        <taxon>Basidiomycota</taxon>
        <taxon>Agaricomycotina</taxon>
        <taxon>Agaricomycetes</taxon>
        <taxon>Agaricomycetidae</taxon>
        <taxon>Agaricales</taxon>
        <taxon>Marasmiineae</taxon>
        <taxon>Mycenaceae</taxon>
        <taxon>Mycena</taxon>
    </lineage>
</organism>
<reference evidence="1" key="1">
    <citation type="submission" date="2023-03" db="EMBL/GenBank/DDBJ databases">
        <title>Massive genome expansion in bonnet fungi (Mycena s.s.) driven by repeated elements and novel gene families across ecological guilds.</title>
        <authorList>
            <consortium name="Lawrence Berkeley National Laboratory"/>
            <person name="Harder C.B."/>
            <person name="Miyauchi S."/>
            <person name="Viragh M."/>
            <person name="Kuo A."/>
            <person name="Thoen E."/>
            <person name="Andreopoulos B."/>
            <person name="Lu D."/>
            <person name="Skrede I."/>
            <person name="Drula E."/>
            <person name="Henrissat B."/>
            <person name="Morin E."/>
            <person name="Kohler A."/>
            <person name="Barry K."/>
            <person name="LaButti K."/>
            <person name="Morin E."/>
            <person name="Salamov A."/>
            <person name="Lipzen A."/>
            <person name="Mereny Z."/>
            <person name="Hegedus B."/>
            <person name="Baldrian P."/>
            <person name="Stursova M."/>
            <person name="Weitz H."/>
            <person name="Taylor A."/>
            <person name="Grigoriev I.V."/>
            <person name="Nagy L.G."/>
            <person name="Martin F."/>
            <person name="Kauserud H."/>
        </authorList>
    </citation>
    <scope>NUCLEOTIDE SEQUENCE</scope>
    <source>
        <strain evidence="1">CBHHK173m</strain>
    </source>
</reference>
<keyword evidence="2" id="KW-1185">Reference proteome</keyword>
<protein>
    <submittedName>
        <fullName evidence="1">Uncharacterized protein</fullName>
    </submittedName>
</protein>
<accession>A0AAD6U0X1</accession>
<evidence type="ECO:0000313" key="2">
    <source>
        <dbReference type="Proteomes" id="UP001222325"/>
    </source>
</evidence>
<dbReference type="AlphaFoldDB" id="A0AAD6U0X1"/>
<evidence type="ECO:0000313" key="1">
    <source>
        <dbReference type="EMBL" id="KAJ7085114.1"/>
    </source>
</evidence>
<dbReference type="Proteomes" id="UP001222325">
    <property type="component" value="Unassembled WGS sequence"/>
</dbReference>
<proteinExistence type="predicted"/>
<comment type="caution">
    <text evidence="1">The sequence shown here is derived from an EMBL/GenBank/DDBJ whole genome shotgun (WGS) entry which is preliminary data.</text>
</comment>
<dbReference type="EMBL" id="JARJCN010000035">
    <property type="protein sequence ID" value="KAJ7085114.1"/>
    <property type="molecule type" value="Genomic_DNA"/>
</dbReference>
<gene>
    <name evidence="1" type="ORF">B0H15DRAFT_951139</name>
</gene>